<comment type="caution">
    <text evidence="6">The sequence shown here is derived from an EMBL/GenBank/DDBJ whole genome shotgun (WGS) entry which is preliminary data.</text>
</comment>
<feature type="compositionally biased region" description="Basic and acidic residues" evidence="4">
    <location>
        <begin position="1"/>
        <end position="17"/>
    </location>
</feature>
<dbReference type="InterPro" id="IPR036388">
    <property type="entry name" value="WH-like_DNA-bd_sf"/>
</dbReference>
<dbReference type="PANTHER" id="PTHR33164:SF13">
    <property type="entry name" value="4-HYDROXYPHENYLACETATE CATABOLISM PROTEIN"/>
    <property type="match status" value="1"/>
</dbReference>
<evidence type="ECO:0000256" key="1">
    <source>
        <dbReference type="ARBA" id="ARBA00023015"/>
    </source>
</evidence>
<keyword evidence="1" id="KW-0805">Transcription regulation</keyword>
<dbReference type="SMART" id="SM00347">
    <property type="entry name" value="HTH_MARR"/>
    <property type="match status" value="1"/>
</dbReference>
<dbReference type="InterPro" id="IPR012712">
    <property type="entry name" value="HpaR/FarR"/>
</dbReference>
<keyword evidence="2" id="KW-0238">DNA-binding</keyword>
<accession>A0ABS4R4C2</accession>
<keyword evidence="3" id="KW-0804">Transcription</keyword>
<reference evidence="6 7" key="1">
    <citation type="submission" date="2021-03" db="EMBL/GenBank/DDBJ databases">
        <title>Genomic Encyclopedia of Type Strains, Phase IV (KMG-IV): sequencing the most valuable type-strain genomes for metagenomic binning, comparative biology and taxonomic classification.</title>
        <authorList>
            <person name="Goeker M."/>
        </authorList>
    </citation>
    <scope>NUCLEOTIDE SEQUENCE [LARGE SCALE GENOMIC DNA]</scope>
    <source>
        <strain evidence="6 7">DSM 13372</strain>
    </source>
</reference>
<keyword evidence="7" id="KW-1185">Reference proteome</keyword>
<dbReference type="Gene3D" id="1.10.10.10">
    <property type="entry name" value="Winged helix-like DNA-binding domain superfamily/Winged helix DNA-binding domain"/>
    <property type="match status" value="1"/>
</dbReference>
<feature type="domain" description="HTH marR-type" evidence="5">
    <location>
        <begin position="32"/>
        <end position="164"/>
    </location>
</feature>
<proteinExistence type="predicted"/>
<organism evidence="6 7">
    <name type="scientific">Sinorhizobium kostiense</name>
    <dbReference type="NCBI Taxonomy" id="76747"/>
    <lineage>
        <taxon>Bacteria</taxon>
        <taxon>Pseudomonadati</taxon>
        <taxon>Pseudomonadota</taxon>
        <taxon>Alphaproteobacteria</taxon>
        <taxon>Hyphomicrobiales</taxon>
        <taxon>Rhizobiaceae</taxon>
        <taxon>Sinorhizobium/Ensifer group</taxon>
        <taxon>Sinorhizobium</taxon>
    </lineage>
</organism>
<dbReference type="InterPro" id="IPR039422">
    <property type="entry name" value="MarR/SlyA-like"/>
</dbReference>
<dbReference type="InterPro" id="IPR036390">
    <property type="entry name" value="WH_DNA-bd_sf"/>
</dbReference>
<dbReference type="PANTHER" id="PTHR33164">
    <property type="entry name" value="TRANSCRIPTIONAL REGULATOR, MARR FAMILY"/>
    <property type="match status" value="1"/>
</dbReference>
<name>A0ABS4R4C2_9HYPH</name>
<evidence type="ECO:0000259" key="5">
    <source>
        <dbReference type="PROSITE" id="PS50995"/>
    </source>
</evidence>
<dbReference type="InterPro" id="IPR000835">
    <property type="entry name" value="HTH_MarR-typ"/>
</dbReference>
<evidence type="ECO:0000313" key="6">
    <source>
        <dbReference type="EMBL" id="MBP2237544.1"/>
    </source>
</evidence>
<evidence type="ECO:0000256" key="3">
    <source>
        <dbReference type="ARBA" id="ARBA00023163"/>
    </source>
</evidence>
<dbReference type="NCBIfam" id="TIGR02337">
    <property type="entry name" value="HpaR"/>
    <property type="match status" value="1"/>
</dbReference>
<dbReference type="PROSITE" id="PS01117">
    <property type="entry name" value="HTH_MARR_1"/>
    <property type="match status" value="1"/>
</dbReference>
<protein>
    <submittedName>
        <fullName evidence="6">Homoprotocatechuate degradation regulator HpaR</fullName>
    </submittedName>
</protein>
<dbReference type="Pfam" id="PF01047">
    <property type="entry name" value="MarR"/>
    <property type="match status" value="1"/>
</dbReference>
<evidence type="ECO:0000313" key="7">
    <source>
        <dbReference type="Proteomes" id="UP000730739"/>
    </source>
</evidence>
<evidence type="ECO:0000256" key="4">
    <source>
        <dbReference type="SAM" id="MobiDB-lite"/>
    </source>
</evidence>
<dbReference type="EMBL" id="JAGILA010000005">
    <property type="protein sequence ID" value="MBP2237544.1"/>
    <property type="molecule type" value="Genomic_DNA"/>
</dbReference>
<feature type="region of interest" description="Disordered" evidence="4">
    <location>
        <begin position="1"/>
        <end position="28"/>
    </location>
</feature>
<gene>
    <name evidence="6" type="ORF">J2Z31_004062</name>
</gene>
<dbReference type="PRINTS" id="PR00598">
    <property type="entry name" value="HTHMARR"/>
</dbReference>
<dbReference type="SUPFAM" id="SSF46785">
    <property type="entry name" value="Winged helix' DNA-binding domain"/>
    <property type="match status" value="1"/>
</dbReference>
<evidence type="ECO:0000256" key="2">
    <source>
        <dbReference type="ARBA" id="ARBA00023125"/>
    </source>
</evidence>
<sequence>MREMQENTPGDDKRQLEPKTVSQGSIQTQRARRSLAIALLRAREAVMSHFRPILAAHDVTEQQWRVIRVLYEAGQLDATEVADKASILAPSLTRMIRSLEERGFISKHKDDADGRRVLLQITSSGREIVEDVMPESLKVYADIDARFGAARVDRLLDMLEELASLKMENGSLGEE</sequence>
<dbReference type="PROSITE" id="PS50995">
    <property type="entry name" value="HTH_MARR_2"/>
    <property type="match status" value="1"/>
</dbReference>
<dbReference type="InterPro" id="IPR023187">
    <property type="entry name" value="Tscrpt_reg_MarR-type_CS"/>
</dbReference>
<dbReference type="Proteomes" id="UP000730739">
    <property type="component" value="Unassembled WGS sequence"/>
</dbReference>